<dbReference type="SMART" id="SM00028">
    <property type="entry name" value="TPR"/>
    <property type="match status" value="3"/>
</dbReference>
<dbReference type="EMBL" id="LAZR01004178">
    <property type="protein sequence ID" value="KKN11066.1"/>
    <property type="molecule type" value="Genomic_DNA"/>
</dbReference>
<protein>
    <submittedName>
        <fullName evidence="1">Uncharacterized protein</fullName>
    </submittedName>
</protein>
<dbReference type="PROSITE" id="PS50005">
    <property type="entry name" value="TPR"/>
    <property type="match status" value="1"/>
</dbReference>
<evidence type="ECO:0000313" key="1">
    <source>
        <dbReference type="EMBL" id="KKN11066.1"/>
    </source>
</evidence>
<accession>A0A0F9QCV5</accession>
<reference evidence="1" key="1">
    <citation type="journal article" date="2015" name="Nature">
        <title>Complex archaea that bridge the gap between prokaryotes and eukaryotes.</title>
        <authorList>
            <person name="Spang A."/>
            <person name="Saw J.H."/>
            <person name="Jorgensen S.L."/>
            <person name="Zaremba-Niedzwiedzka K."/>
            <person name="Martijn J."/>
            <person name="Lind A.E."/>
            <person name="van Eijk R."/>
            <person name="Schleper C."/>
            <person name="Guy L."/>
            <person name="Ettema T.J."/>
        </authorList>
    </citation>
    <scope>NUCLEOTIDE SEQUENCE</scope>
</reference>
<dbReference type="SUPFAM" id="SSF48452">
    <property type="entry name" value="TPR-like"/>
    <property type="match status" value="1"/>
</dbReference>
<dbReference type="InterPro" id="IPR011990">
    <property type="entry name" value="TPR-like_helical_dom_sf"/>
</dbReference>
<dbReference type="AlphaFoldDB" id="A0A0F9QCV5"/>
<organism evidence="1">
    <name type="scientific">marine sediment metagenome</name>
    <dbReference type="NCBI Taxonomy" id="412755"/>
    <lineage>
        <taxon>unclassified sequences</taxon>
        <taxon>metagenomes</taxon>
        <taxon>ecological metagenomes</taxon>
    </lineage>
</organism>
<comment type="caution">
    <text evidence="1">The sequence shown here is derived from an EMBL/GenBank/DDBJ whole genome shotgun (WGS) entry which is preliminary data.</text>
</comment>
<dbReference type="InterPro" id="IPR019734">
    <property type="entry name" value="TPR_rpt"/>
</dbReference>
<sequence length="443" mass="52899">MANKRHPWAEFNKVIEQEHRKKRANLKKRYNTKQLLKKALSFTLENKLYEAREFFKLTTEKDPNYFLAWVNMGVLNTYYDLIGKIKGMSVAWYRRHYDEGVKCFKKALELRPHDITSLIGLGDAYRGKKEFVKSIESFQEIIKRTPKNFEDLSGIGFTFLSANNIKYRLEEIAIDEFLPINKDYQLLRHSVSYLEEENKIKYDIALRSMSKVLKYQKMQELPNKYIISREIYSNKLESIAKTIRVIEYEKERAEWKETKEYRDLEDKKIIEFIKPYKEIAICTITEHFLSKGKYTDPKKYYQTAKDTIKEKINNLIEKKIIQGSIQSLPNKIGLYYINEEKIVEIKIEIIYQTLIEFSEKFPRIFLQEIVEKVNHKIERQFGNSAKMSQSKVKEIVISLINKRLIFANYDDSSNGIEFLVMERKIDELFTKFNEWSEEDKKKV</sequence>
<dbReference type="Gene3D" id="1.25.40.10">
    <property type="entry name" value="Tetratricopeptide repeat domain"/>
    <property type="match status" value="1"/>
</dbReference>
<gene>
    <name evidence="1" type="ORF">LCGC14_1030250</name>
</gene>
<name>A0A0F9QCV5_9ZZZZ</name>
<proteinExistence type="predicted"/>